<dbReference type="Proteomes" id="UP000239649">
    <property type="component" value="Unassembled WGS sequence"/>
</dbReference>
<evidence type="ECO:0000313" key="2">
    <source>
        <dbReference type="EMBL" id="PSC75068.1"/>
    </source>
</evidence>
<dbReference type="AlphaFoldDB" id="A0A2P6VLV6"/>
<accession>A0A2P6VLV6</accession>
<reference evidence="2 3" key="1">
    <citation type="journal article" date="2018" name="Plant J.">
        <title>Genome sequences of Chlorella sorokiniana UTEX 1602 and Micractinium conductrix SAG 241.80: implications to maltose excretion by a green alga.</title>
        <authorList>
            <person name="Arriola M.B."/>
            <person name="Velmurugan N."/>
            <person name="Zhang Y."/>
            <person name="Plunkett M.H."/>
            <person name="Hondzo H."/>
            <person name="Barney B.M."/>
        </authorList>
    </citation>
    <scope>NUCLEOTIDE SEQUENCE [LARGE SCALE GENOMIC DNA]</scope>
    <source>
        <strain evidence="2 3">SAG 241.80</strain>
    </source>
</reference>
<dbReference type="EMBL" id="LHPF02000003">
    <property type="protein sequence ID" value="PSC75068.1"/>
    <property type="molecule type" value="Genomic_DNA"/>
</dbReference>
<name>A0A2P6VLV6_9CHLO</name>
<feature type="region of interest" description="Disordered" evidence="1">
    <location>
        <begin position="1"/>
        <end position="59"/>
    </location>
</feature>
<evidence type="ECO:0000313" key="3">
    <source>
        <dbReference type="Proteomes" id="UP000239649"/>
    </source>
</evidence>
<comment type="caution">
    <text evidence="2">The sequence shown here is derived from an EMBL/GenBank/DDBJ whole genome shotgun (WGS) entry which is preliminary data.</text>
</comment>
<keyword evidence="3" id="KW-1185">Reference proteome</keyword>
<gene>
    <name evidence="2" type="ORF">C2E20_1717</name>
</gene>
<proteinExistence type="predicted"/>
<protein>
    <submittedName>
        <fullName evidence="2">Dynamin-1</fullName>
    </submittedName>
</protein>
<organism evidence="2 3">
    <name type="scientific">Micractinium conductrix</name>
    <dbReference type="NCBI Taxonomy" id="554055"/>
    <lineage>
        <taxon>Eukaryota</taxon>
        <taxon>Viridiplantae</taxon>
        <taxon>Chlorophyta</taxon>
        <taxon>core chlorophytes</taxon>
        <taxon>Trebouxiophyceae</taxon>
        <taxon>Chlorellales</taxon>
        <taxon>Chlorellaceae</taxon>
        <taxon>Chlorella clade</taxon>
        <taxon>Micractinium</taxon>
    </lineage>
</organism>
<evidence type="ECO:0000256" key="1">
    <source>
        <dbReference type="SAM" id="MobiDB-lite"/>
    </source>
</evidence>
<sequence>MLHTSAVLETAKGAHPLRAAPAGRRVDRGRLVVAAAGPSPPPAEPPSTSPPLGSPSLGAWALSAPETAARAFSSLRGKVAAAHEKHGKSARTAVQAWLGGPDIPSQLIC</sequence>
<feature type="compositionally biased region" description="Pro residues" evidence="1">
    <location>
        <begin position="38"/>
        <end position="53"/>
    </location>
</feature>